<proteinExistence type="predicted"/>
<accession>A0ABQ0PAC0</accession>
<gene>
    <name evidence="1" type="ORF">AA12717_3084</name>
</gene>
<dbReference type="Proteomes" id="UP001060895">
    <property type="component" value="Unassembled WGS sequence"/>
</dbReference>
<dbReference type="EMBL" id="BAQP01000296">
    <property type="protein sequence ID" value="GBQ28881.1"/>
    <property type="molecule type" value="Genomic_DNA"/>
</dbReference>
<organism evidence="1 2">
    <name type="scientific">Gluconacetobacter sacchari DSM 12717</name>
    <dbReference type="NCBI Taxonomy" id="1307940"/>
    <lineage>
        <taxon>Bacteria</taxon>
        <taxon>Pseudomonadati</taxon>
        <taxon>Pseudomonadota</taxon>
        <taxon>Alphaproteobacteria</taxon>
        <taxon>Acetobacterales</taxon>
        <taxon>Acetobacteraceae</taxon>
        <taxon>Gluconacetobacter</taxon>
    </lineage>
</organism>
<evidence type="ECO:0008006" key="3">
    <source>
        <dbReference type="Google" id="ProtNLM"/>
    </source>
</evidence>
<protein>
    <recommendedName>
        <fullName evidence="3">DUF4365 domain-containing protein</fullName>
    </recommendedName>
</protein>
<sequence>MSAPISPAPPVRADLRRADAANRRSWERSVLRERIVEHVLVGEILRTLWRWGVTDVEVLRSEFDGFGYDLVLSRAGKVSFIQFKTGSRARPGAVPIALSLAAKPGGCVLWIAVTEQLELGPFWWFGGAPGAPLPPIAAYPVPRRQGRRTDGHRPPRSNYREVPAAAFRRLATIDAVVEALFGPIERQGPPQVPDAPADVS</sequence>
<evidence type="ECO:0000313" key="1">
    <source>
        <dbReference type="EMBL" id="GBQ28881.1"/>
    </source>
</evidence>
<reference evidence="1" key="1">
    <citation type="submission" date="2013-04" db="EMBL/GenBank/DDBJ databases">
        <title>The genome sequencing project of 58 acetic acid bacteria.</title>
        <authorList>
            <person name="Okamoto-Kainuma A."/>
            <person name="Ishikawa M."/>
            <person name="Umino S."/>
            <person name="Koizumi Y."/>
            <person name="Shiwa Y."/>
            <person name="Yoshikawa H."/>
            <person name="Matsutani M."/>
            <person name="Matsushita K."/>
        </authorList>
    </citation>
    <scope>NUCLEOTIDE SEQUENCE</scope>
    <source>
        <strain evidence="1">DSM 12717</strain>
    </source>
</reference>
<keyword evidence="2" id="KW-1185">Reference proteome</keyword>
<name>A0ABQ0PAC0_9PROT</name>
<evidence type="ECO:0000313" key="2">
    <source>
        <dbReference type="Proteomes" id="UP001060895"/>
    </source>
</evidence>
<comment type="caution">
    <text evidence="1">The sequence shown here is derived from an EMBL/GenBank/DDBJ whole genome shotgun (WGS) entry which is preliminary data.</text>
</comment>
<dbReference type="RefSeq" id="WP_220795259.1">
    <property type="nucleotide sequence ID" value="NZ_BAQP01000296.1"/>
</dbReference>